<proteinExistence type="predicted"/>
<sequence>MKKIITTLLLLTLSLTAFSQGKERKERIRALKTAHITEKLDLSEKEAQKFWPIYNAYNENMKTLKHVKVRKIRQEIKQNINTLTNQKAQEFLNQLSEAENSMHNERLKLVNDLKGVISPKKILLLKIAEEEFNRKLFEQIRSRHQGGKKRN</sequence>
<gene>
    <name evidence="2" type="ORF">ACFSQS_08965</name>
</gene>
<evidence type="ECO:0000313" key="2">
    <source>
        <dbReference type="EMBL" id="MFD2535228.1"/>
    </source>
</evidence>
<keyword evidence="3" id="KW-1185">Reference proteome</keyword>
<organism evidence="2 3">
    <name type="scientific">Gelatiniphilus marinus</name>
    <dbReference type="NCBI Taxonomy" id="1759464"/>
    <lineage>
        <taxon>Bacteria</taxon>
        <taxon>Pseudomonadati</taxon>
        <taxon>Bacteroidota</taxon>
        <taxon>Flavobacteriia</taxon>
        <taxon>Flavobacteriales</taxon>
        <taxon>Flavobacteriaceae</taxon>
        <taxon>Gelatiniphilus</taxon>
    </lineage>
</organism>
<protein>
    <submittedName>
        <fullName evidence="2">Sensor of ECF-type sigma factor</fullName>
    </submittedName>
</protein>
<feature type="signal peptide" evidence="1">
    <location>
        <begin position="1"/>
        <end position="19"/>
    </location>
</feature>
<evidence type="ECO:0000313" key="3">
    <source>
        <dbReference type="Proteomes" id="UP001597441"/>
    </source>
</evidence>
<dbReference type="EMBL" id="JBHULK010000003">
    <property type="protein sequence ID" value="MFD2535228.1"/>
    <property type="molecule type" value="Genomic_DNA"/>
</dbReference>
<evidence type="ECO:0000256" key="1">
    <source>
        <dbReference type="SAM" id="SignalP"/>
    </source>
</evidence>
<reference evidence="3" key="1">
    <citation type="journal article" date="2019" name="Int. J. Syst. Evol. Microbiol.">
        <title>The Global Catalogue of Microorganisms (GCM) 10K type strain sequencing project: providing services to taxonomists for standard genome sequencing and annotation.</title>
        <authorList>
            <consortium name="The Broad Institute Genomics Platform"/>
            <consortium name="The Broad Institute Genome Sequencing Center for Infectious Disease"/>
            <person name="Wu L."/>
            <person name="Ma J."/>
        </authorList>
    </citation>
    <scope>NUCLEOTIDE SEQUENCE [LARGE SCALE GENOMIC DNA]</scope>
    <source>
        <strain evidence="3">KCTC 42903</strain>
    </source>
</reference>
<dbReference type="RefSeq" id="WP_388017349.1">
    <property type="nucleotide sequence ID" value="NZ_JBHUDT010000003.1"/>
</dbReference>
<dbReference type="Gene3D" id="1.20.120.1490">
    <property type="match status" value="1"/>
</dbReference>
<comment type="caution">
    <text evidence="2">The sequence shown here is derived from an EMBL/GenBank/DDBJ whole genome shotgun (WGS) entry which is preliminary data.</text>
</comment>
<feature type="chain" id="PRO_5047423466" evidence="1">
    <location>
        <begin position="20"/>
        <end position="151"/>
    </location>
</feature>
<dbReference type="Proteomes" id="UP001597441">
    <property type="component" value="Unassembled WGS sequence"/>
</dbReference>
<keyword evidence="1" id="KW-0732">Signal</keyword>
<name>A0ABW5JUP6_9FLAO</name>
<accession>A0ABW5JUP6</accession>